<gene>
    <name evidence="4" type="ORF">OEV98_10680</name>
</gene>
<dbReference type="InterPro" id="IPR012902">
    <property type="entry name" value="N_methyl_site"/>
</dbReference>
<dbReference type="GO" id="GO:0030420">
    <property type="term" value="P:establishment of competence for transformation"/>
    <property type="evidence" value="ECO:0007669"/>
    <property type="project" value="UniProtKB-KW"/>
</dbReference>
<proteinExistence type="predicted"/>
<feature type="transmembrane region" description="Helical" evidence="3">
    <location>
        <begin position="7"/>
        <end position="31"/>
    </location>
</feature>
<comment type="caution">
    <text evidence="4">The sequence shown here is derived from an EMBL/GenBank/DDBJ whole genome shotgun (WGS) entry which is preliminary data.</text>
</comment>
<dbReference type="EMBL" id="JAOUSF010000003">
    <property type="protein sequence ID" value="MCU9614026.1"/>
    <property type="molecule type" value="Genomic_DNA"/>
</dbReference>
<dbReference type="NCBIfam" id="TIGR02532">
    <property type="entry name" value="IV_pilin_GFxxxE"/>
    <property type="match status" value="1"/>
</dbReference>
<dbReference type="PROSITE" id="PS00409">
    <property type="entry name" value="PROKAR_NTER_METHYL"/>
    <property type="match status" value="1"/>
</dbReference>
<dbReference type="RefSeq" id="WP_263073261.1">
    <property type="nucleotide sequence ID" value="NZ_JAOUSF010000003.1"/>
</dbReference>
<keyword evidence="2" id="KW-0178">Competence</keyword>
<sequence>MKQKEQGFTLLEVLAAIVLLTIVSGIIWSVFFQGFHFSQTSLTKNQMQQEINYIITDLESFHRYSEQSYTINSANCKITVSNGTDSKIYEHPQLCIHSDHPGTISVNPDIEDATLTVTVTDKNDTSNTISIDTILYRLKNGE</sequence>
<dbReference type="AlphaFoldDB" id="A0AAE3IT87"/>
<protein>
    <submittedName>
        <fullName evidence="4">Prepilin-type N-terminal cleavage/methylation domain-containing protein</fullName>
    </submittedName>
</protein>
<evidence type="ECO:0000256" key="2">
    <source>
        <dbReference type="ARBA" id="ARBA00023287"/>
    </source>
</evidence>
<accession>A0AAE3IT87</accession>
<keyword evidence="3" id="KW-0472">Membrane</keyword>
<keyword evidence="3" id="KW-1133">Transmembrane helix</keyword>
<reference evidence="4" key="1">
    <citation type="submission" date="2022-10" db="EMBL/GenBank/DDBJ databases">
        <title>Description of Fervidibacillus gen. nov. in the family Fervidibacillaceae fam. nov. with two species, Fervidibacillus albus sp. nov., and Fervidibacillus halotolerans sp. nov., isolated from tidal flat sediments.</title>
        <authorList>
            <person name="Kwon K.K."/>
            <person name="Yang S.-H."/>
        </authorList>
    </citation>
    <scope>NUCLEOTIDE SEQUENCE</scope>
    <source>
        <strain evidence="4">JCM 19140</strain>
    </source>
</reference>
<dbReference type="GO" id="GO:0009986">
    <property type="term" value="C:cell surface"/>
    <property type="evidence" value="ECO:0007669"/>
    <property type="project" value="UniProtKB-SubCell"/>
</dbReference>
<evidence type="ECO:0000313" key="4">
    <source>
        <dbReference type="EMBL" id="MCU9614026.1"/>
    </source>
</evidence>
<dbReference type="Proteomes" id="UP001209318">
    <property type="component" value="Unassembled WGS sequence"/>
</dbReference>
<evidence type="ECO:0000256" key="3">
    <source>
        <dbReference type="SAM" id="Phobius"/>
    </source>
</evidence>
<comment type="subcellular location">
    <subcellularLocation>
        <location evidence="1">Cell surface</location>
    </subcellularLocation>
</comment>
<dbReference type="InterPro" id="IPR045584">
    <property type="entry name" value="Pilin-like"/>
</dbReference>
<keyword evidence="5" id="KW-1185">Reference proteome</keyword>
<organism evidence="4 5">
    <name type="scientific">Perspicuibacillus lycopersici</name>
    <dbReference type="NCBI Taxonomy" id="1325689"/>
    <lineage>
        <taxon>Bacteria</taxon>
        <taxon>Bacillati</taxon>
        <taxon>Bacillota</taxon>
        <taxon>Bacilli</taxon>
        <taxon>Bacillales</taxon>
        <taxon>Bacillaceae</taxon>
        <taxon>Perspicuibacillus</taxon>
    </lineage>
</organism>
<name>A0AAE3IT87_9BACI</name>
<evidence type="ECO:0000313" key="5">
    <source>
        <dbReference type="Proteomes" id="UP001209318"/>
    </source>
</evidence>
<dbReference type="Pfam" id="PF07963">
    <property type="entry name" value="N_methyl"/>
    <property type="match status" value="1"/>
</dbReference>
<evidence type="ECO:0000256" key="1">
    <source>
        <dbReference type="ARBA" id="ARBA00004241"/>
    </source>
</evidence>
<dbReference type="SUPFAM" id="SSF54523">
    <property type="entry name" value="Pili subunits"/>
    <property type="match status" value="1"/>
</dbReference>
<keyword evidence="3" id="KW-0812">Transmembrane</keyword>